<keyword evidence="4 14" id="KW-0489">Methyltransferase</keyword>
<evidence type="ECO:0000313" key="17">
    <source>
        <dbReference type="Proteomes" id="UP000799428"/>
    </source>
</evidence>
<dbReference type="GO" id="GO:0032259">
    <property type="term" value="P:methylation"/>
    <property type="evidence" value="ECO:0007669"/>
    <property type="project" value="UniProtKB-KW"/>
</dbReference>
<evidence type="ECO:0000313" key="16">
    <source>
        <dbReference type="EMBL" id="KAF2704528.1"/>
    </source>
</evidence>
<keyword evidence="17" id="KW-1185">Reference proteome</keyword>
<keyword evidence="8 14" id="KW-0256">Endoplasmic reticulum</keyword>
<evidence type="ECO:0000256" key="4">
    <source>
        <dbReference type="ARBA" id="ARBA00022603"/>
    </source>
</evidence>
<dbReference type="PANTHER" id="PTHR15458:SF5">
    <property type="entry name" value="PHOSPHATIDYLETHANOLAMINE N-METHYLTRANSFERASE"/>
    <property type="match status" value="1"/>
</dbReference>
<dbReference type="Proteomes" id="UP000799428">
    <property type="component" value="Unassembled WGS sequence"/>
</dbReference>
<evidence type="ECO:0000256" key="3">
    <source>
        <dbReference type="ARBA" id="ARBA00022516"/>
    </source>
</evidence>
<evidence type="ECO:0000256" key="12">
    <source>
        <dbReference type="ARBA" id="ARBA00023209"/>
    </source>
</evidence>
<dbReference type="GO" id="GO:0006656">
    <property type="term" value="P:phosphatidylcholine biosynthetic process"/>
    <property type="evidence" value="ECO:0007669"/>
    <property type="project" value="UniProtKB-UniRule"/>
</dbReference>
<dbReference type="GO" id="GO:0005789">
    <property type="term" value="C:endoplasmic reticulum membrane"/>
    <property type="evidence" value="ECO:0007669"/>
    <property type="project" value="UniProtKB-SubCell"/>
</dbReference>
<dbReference type="InterPro" id="IPR007318">
    <property type="entry name" value="Phopholipid_MeTrfase"/>
</dbReference>
<evidence type="ECO:0000256" key="6">
    <source>
        <dbReference type="ARBA" id="ARBA00022691"/>
    </source>
</evidence>
<dbReference type="PROSITE" id="PS51599">
    <property type="entry name" value="SAM_PEMT_PEM2"/>
    <property type="match status" value="1"/>
</dbReference>
<dbReference type="HAMAP" id="MF_03216">
    <property type="entry name" value="PLMT"/>
    <property type="match status" value="1"/>
</dbReference>
<dbReference type="GO" id="GO:0000773">
    <property type="term" value="F:phosphatidyl-N-methylethanolamine N-methyltransferase activity"/>
    <property type="evidence" value="ECO:0007669"/>
    <property type="project" value="UniProtKB-UniRule"/>
</dbReference>
<comment type="function">
    <text evidence="14">Catalyzes the second two steps of the methylation pathway of phosphatidylcholine biosynthesis, the SAM-dependent methylation of phosphatidylmonomethylethanolamine (PMME) to phosphatidyldimethylethanolamine (PDME) and of PDME to phosphatidylcholine (PC).</text>
</comment>
<keyword evidence="11 14" id="KW-0472">Membrane</keyword>
<feature type="topological domain" description="Cytoplasmic" evidence="14">
    <location>
        <begin position="50"/>
        <end position="76"/>
    </location>
</feature>
<reference evidence="16" key="1">
    <citation type="journal article" date="2020" name="Stud. Mycol.">
        <title>101 Dothideomycetes genomes: a test case for predicting lifestyles and emergence of pathogens.</title>
        <authorList>
            <person name="Haridas S."/>
            <person name="Albert R."/>
            <person name="Binder M."/>
            <person name="Bloem J."/>
            <person name="Labutti K."/>
            <person name="Salamov A."/>
            <person name="Andreopoulos B."/>
            <person name="Baker S."/>
            <person name="Barry K."/>
            <person name="Bills G."/>
            <person name="Bluhm B."/>
            <person name="Cannon C."/>
            <person name="Castanera R."/>
            <person name="Culley D."/>
            <person name="Daum C."/>
            <person name="Ezra D."/>
            <person name="Gonzalez J."/>
            <person name="Henrissat B."/>
            <person name="Kuo A."/>
            <person name="Liang C."/>
            <person name="Lipzen A."/>
            <person name="Lutzoni F."/>
            <person name="Magnuson J."/>
            <person name="Mondo S."/>
            <person name="Nolan M."/>
            <person name="Ohm R."/>
            <person name="Pangilinan J."/>
            <person name="Park H.-J."/>
            <person name="Ramirez L."/>
            <person name="Alfaro M."/>
            <person name="Sun H."/>
            <person name="Tritt A."/>
            <person name="Yoshinaga Y."/>
            <person name="Zwiers L.-H."/>
            <person name="Turgeon B."/>
            <person name="Goodwin S."/>
            <person name="Spatafora J."/>
            <person name="Crous P."/>
            <person name="Grigoriev I."/>
        </authorList>
    </citation>
    <scope>NUCLEOTIDE SEQUENCE</scope>
    <source>
        <strain evidence="16">CBS 279.74</strain>
    </source>
</reference>
<dbReference type="InterPro" id="IPR024960">
    <property type="entry name" value="PEMT/MFAP"/>
</dbReference>
<evidence type="ECO:0000256" key="9">
    <source>
        <dbReference type="ARBA" id="ARBA00022989"/>
    </source>
</evidence>
<dbReference type="GO" id="GO:0031966">
    <property type="term" value="C:mitochondrial membrane"/>
    <property type="evidence" value="ECO:0007669"/>
    <property type="project" value="UniProtKB-SubCell"/>
</dbReference>
<evidence type="ECO:0000256" key="11">
    <source>
        <dbReference type="ARBA" id="ARBA00023136"/>
    </source>
</evidence>
<keyword evidence="10 14" id="KW-0443">Lipid metabolism</keyword>
<feature type="binding site" evidence="14">
    <location>
        <begin position="163"/>
        <end position="164"/>
    </location>
    <ligand>
        <name>S-adenosyl-L-methionine</name>
        <dbReference type="ChEBI" id="CHEBI:59789"/>
    </ligand>
</feature>
<comment type="caution">
    <text evidence="14">Lacks conserved residue(s) required for the propagation of feature annotation.</text>
</comment>
<gene>
    <name evidence="16" type="ORF">K504DRAFT_507006</name>
</gene>
<feature type="topological domain" description="Cytoplasmic" evidence="14">
    <location>
        <begin position="162"/>
        <end position="185"/>
    </location>
</feature>
<evidence type="ECO:0000256" key="1">
    <source>
        <dbReference type="ARBA" id="ARBA00004969"/>
    </source>
</evidence>
<keyword evidence="5 14" id="KW-0808">Transferase</keyword>
<sequence>MAWEFVEKKTPIDAWITEYHNKLITKLFGGNSLYGCYALAVTIFSLGIIRDHIYNEALMAQPTHPLLLNPLIKYASIPIFLTGNTLVLSSMWALGVTGTYLGDYFGILMDAPVTSFPFNVTDAPMYHGSTLSFLAAAIWKGKPAGILLTVFVAVMYKIARGYEDPFTGMIYAKREEKRQGGKKAL</sequence>
<feature type="topological domain" description="Lumenal" evidence="14">
    <location>
        <begin position="98"/>
        <end position="140"/>
    </location>
</feature>
<dbReference type="EC" id="2.1.1.71" evidence="14"/>
<evidence type="ECO:0000256" key="14">
    <source>
        <dbReference type="HAMAP-Rule" id="MF_03216"/>
    </source>
</evidence>
<evidence type="ECO:0000256" key="15">
    <source>
        <dbReference type="SAM" id="Phobius"/>
    </source>
</evidence>
<comment type="subcellular location">
    <subcellularLocation>
        <location evidence="14">Endoplasmic reticulum membrane</location>
        <topology evidence="14">Multi-pass membrane protein</topology>
    </subcellularLocation>
    <subcellularLocation>
        <location evidence="14">Mitochondrion membrane</location>
        <topology evidence="14">Multi-pass membrane protein</topology>
    </subcellularLocation>
</comment>
<evidence type="ECO:0000256" key="13">
    <source>
        <dbReference type="ARBA" id="ARBA00023264"/>
    </source>
</evidence>
<proteinExistence type="inferred from homology"/>
<evidence type="ECO:0000256" key="2">
    <source>
        <dbReference type="ARBA" id="ARBA00005189"/>
    </source>
</evidence>
<comment type="pathway">
    <text evidence="1 14">Phospholipid metabolism; phosphatidylcholine biosynthesis.</text>
</comment>
<accession>A0A6G1JVF8</accession>
<feature type="transmembrane region" description="Helical" evidence="15">
    <location>
        <begin position="32"/>
        <end position="50"/>
    </location>
</feature>
<feature type="topological domain" description="Lumenal" evidence="14">
    <location>
        <begin position="1"/>
        <end position="2"/>
    </location>
</feature>
<comment type="catalytic activity">
    <reaction evidence="14">
        <text>a 1,2-diacyl-sn-glycero-3-phospho-N-methylethanolamine + S-adenosyl-L-methionine = a 1,2-diacyl-sn-glycero-3-phospho-N,N-dimethylethanolamine + S-adenosyl-L-homocysteine + H(+)</text>
        <dbReference type="Rhea" id="RHEA:32735"/>
        <dbReference type="ChEBI" id="CHEBI:15378"/>
        <dbReference type="ChEBI" id="CHEBI:57856"/>
        <dbReference type="ChEBI" id="CHEBI:59789"/>
        <dbReference type="ChEBI" id="CHEBI:64572"/>
        <dbReference type="ChEBI" id="CHEBI:64573"/>
        <dbReference type="EC" id="2.1.1.71"/>
    </reaction>
</comment>
<dbReference type="EMBL" id="MU005782">
    <property type="protein sequence ID" value="KAF2704528.1"/>
    <property type="molecule type" value="Genomic_DNA"/>
</dbReference>
<keyword evidence="7 14" id="KW-0812">Transmembrane</keyword>
<dbReference type="Pfam" id="PF04191">
    <property type="entry name" value="PEMT"/>
    <property type="match status" value="1"/>
</dbReference>
<keyword evidence="14" id="KW-0496">Mitochondrion</keyword>
<keyword evidence="3 14" id="KW-0444">Lipid biosynthesis</keyword>
<dbReference type="FunFam" id="1.20.120.1630:FF:000024">
    <property type="entry name" value="Phosphatidylethanolamine N-methyltransferase"/>
    <property type="match status" value="1"/>
</dbReference>
<comment type="similarity">
    <text evidence="14">Belongs to the class VI-like SAM-binding methyltransferase superfamily. PEMT/PEM2 methyltransferase family.</text>
</comment>
<dbReference type="Gene3D" id="1.20.120.1630">
    <property type="match status" value="1"/>
</dbReference>
<keyword evidence="6 14" id="KW-0949">S-adenosyl-L-methionine</keyword>
<dbReference type="UniPathway" id="UPA00753"/>
<evidence type="ECO:0000256" key="10">
    <source>
        <dbReference type="ARBA" id="ARBA00023098"/>
    </source>
</evidence>
<evidence type="ECO:0000256" key="8">
    <source>
        <dbReference type="ARBA" id="ARBA00022824"/>
    </source>
</evidence>
<name>A0A6G1JVF8_9PLEO</name>
<evidence type="ECO:0000256" key="7">
    <source>
        <dbReference type="ARBA" id="ARBA00022692"/>
    </source>
</evidence>
<keyword evidence="12 14" id="KW-0594">Phospholipid biosynthesis</keyword>
<organism evidence="16 17">
    <name type="scientific">Pleomassaria siparia CBS 279.74</name>
    <dbReference type="NCBI Taxonomy" id="1314801"/>
    <lineage>
        <taxon>Eukaryota</taxon>
        <taxon>Fungi</taxon>
        <taxon>Dikarya</taxon>
        <taxon>Ascomycota</taxon>
        <taxon>Pezizomycotina</taxon>
        <taxon>Dothideomycetes</taxon>
        <taxon>Pleosporomycetidae</taxon>
        <taxon>Pleosporales</taxon>
        <taxon>Pleomassariaceae</taxon>
        <taxon>Pleomassaria</taxon>
    </lineage>
</organism>
<keyword evidence="9 14" id="KW-1133">Transmembrane helix</keyword>
<keyword evidence="13 14" id="KW-1208">Phospholipid metabolism</keyword>
<dbReference type="PIRSF" id="PIRSF005444">
    <property type="entry name" value="PEMT"/>
    <property type="match status" value="1"/>
</dbReference>
<protein>
    <recommendedName>
        <fullName evidence="14">Phosphatidyl-N-methylethanolamine N-methyltransferase</fullName>
        <ecNumber evidence="14">2.1.1.71</ecNumber>
    </recommendedName>
    <alternativeName>
        <fullName evidence="14">Phospholipid methyltransferase</fullName>
        <shortName evidence="14">PLMT</shortName>
    </alternativeName>
</protein>
<feature type="binding site" evidence="14">
    <location>
        <begin position="81"/>
        <end position="83"/>
    </location>
    <ligand>
        <name>S-adenosyl-L-methionine</name>
        <dbReference type="ChEBI" id="CHEBI:59789"/>
    </ligand>
</feature>
<comment type="catalytic activity">
    <reaction evidence="14">
        <text>a 1,2-diacyl-sn-glycero-3-phospho-N,N-dimethylethanolamine + S-adenosyl-L-methionine = a 1,2-diacyl-sn-glycero-3-phosphocholine + S-adenosyl-L-homocysteine + H(+)</text>
        <dbReference type="Rhea" id="RHEA:32739"/>
        <dbReference type="ChEBI" id="CHEBI:15378"/>
        <dbReference type="ChEBI" id="CHEBI:57643"/>
        <dbReference type="ChEBI" id="CHEBI:57856"/>
        <dbReference type="ChEBI" id="CHEBI:59789"/>
        <dbReference type="ChEBI" id="CHEBI:64572"/>
    </reaction>
</comment>
<dbReference type="AlphaFoldDB" id="A0A6G1JVF8"/>
<feature type="transmembrane region" description="Helical" evidence="15">
    <location>
        <begin position="71"/>
        <end position="94"/>
    </location>
</feature>
<dbReference type="OrthoDB" id="8300106at2759"/>
<comment type="pathway">
    <text evidence="2">Lipid metabolism.</text>
</comment>
<evidence type="ECO:0000256" key="5">
    <source>
        <dbReference type="ARBA" id="ARBA00022679"/>
    </source>
</evidence>
<dbReference type="PANTHER" id="PTHR15458">
    <property type="entry name" value="PHOSPHATIDYLETHANOLAMINE N-METHYLTRANSFERASE"/>
    <property type="match status" value="1"/>
</dbReference>